<dbReference type="AlphaFoldDB" id="A0A9P5PQQ9"/>
<dbReference type="EMBL" id="JADNRY010000070">
    <property type="protein sequence ID" value="KAF9067644.1"/>
    <property type="molecule type" value="Genomic_DNA"/>
</dbReference>
<evidence type="ECO:0000313" key="3">
    <source>
        <dbReference type="Proteomes" id="UP000772434"/>
    </source>
</evidence>
<proteinExistence type="predicted"/>
<feature type="signal peptide" evidence="1">
    <location>
        <begin position="1"/>
        <end position="22"/>
    </location>
</feature>
<gene>
    <name evidence="2" type="ORF">BDP27DRAFT_1328467</name>
</gene>
<comment type="caution">
    <text evidence="2">The sequence shown here is derived from an EMBL/GenBank/DDBJ whole genome shotgun (WGS) entry which is preliminary data.</text>
</comment>
<name>A0A9P5PQQ9_9AGAR</name>
<reference evidence="2" key="1">
    <citation type="submission" date="2020-11" db="EMBL/GenBank/DDBJ databases">
        <authorList>
            <consortium name="DOE Joint Genome Institute"/>
            <person name="Ahrendt S."/>
            <person name="Riley R."/>
            <person name="Andreopoulos W."/>
            <person name="Labutti K."/>
            <person name="Pangilinan J."/>
            <person name="Ruiz-Duenas F.J."/>
            <person name="Barrasa J.M."/>
            <person name="Sanchez-Garcia M."/>
            <person name="Camarero S."/>
            <person name="Miyauchi S."/>
            <person name="Serrano A."/>
            <person name="Linde D."/>
            <person name="Babiker R."/>
            <person name="Drula E."/>
            <person name="Ayuso-Fernandez I."/>
            <person name="Pacheco R."/>
            <person name="Padilla G."/>
            <person name="Ferreira P."/>
            <person name="Barriuso J."/>
            <person name="Kellner H."/>
            <person name="Castanera R."/>
            <person name="Alfaro M."/>
            <person name="Ramirez L."/>
            <person name="Pisabarro A.G."/>
            <person name="Kuo A."/>
            <person name="Tritt A."/>
            <person name="Lipzen A."/>
            <person name="He G."/>
            <person name="Yan M."/>
            <person name="Ng V."/>
            <person name="Cullen D."/>
            <person name="Martin F."/>
            <person name="Rosso M.-N."/>
            <person name="Henrissat B."/>
            <person name="Hibbett D."/>
            <person name="Martinez A.T."/>
            <person name="Grigoriev I.V."/>
        </authorList>
    </citation>
    <scope>NUCLEOTIDE SEQUENCE</scope>
    <source>
        <strain evidence="2">AH 40177</strain>
    </source>
</reference>
<evidence type="ECO:0000256" key="1">
    <source>
        <dbReference type="SAM" id="SignalP"/>
    </source>
</evidence>
<evidence type="ECO:0000313" key="2">
    <source>
        <dbReference type="EMBL" id="KAF9067644.1"/>
    </source>
</evidence>
<dbReference type="OrthoDB" id="2757214at2759"/>
<keyword evidence="1" id="KW-0732">Signal</keyword>
<feature type="chain" id="PRO_5040454523" evidence="1">
    <location>
        <begin position="23"/>
        <end position="118"/>
    </location>
</feature>
<dbReference type="Proteomes" id="UP000772434">
    <property type="component" value="Unassembled WGS sequence"/>
</dbReference>
<keyword evidence="3" id="KW-1185">Reference proteome</keyword>
<organism evidence="2 3">
    <name type="scientific">Rhodocollybia butyracea</name>
    <dbReference type="NCBI Taxonomy" id="206335"/>
    <lineage>
        <taxon>Eukaryota</taxon>
        <taxon>Fungi</taxon>
        <taxon>Dikarya</taxon>
        <taxon>Basidiomycota</taxon>
        <taxon>Agaricomycotina</taxon>
        <taxon>Agaricomycetes</taxon>
        <taxon>Agaricomycetidae</taxon>
        <taxon>Agaricales</taxon>
        <taxon>Marasmiineae</taxon>
        <taxon>Omphalotaceae</taxon>
        <taxon>Rhodocollybia</taxon>
    </lineage>
</organism>
<accession>A0A9P5PQQ9</accession>
<protein>
    <submittedName>
        <fullName evidence="2">Uncharacterized protein</fullName>
    </submittedName>
</protein>
<sequence>MSSPMVPLLALLASTFVLAANASNVTCSGTGMNWYTNFVGESPCRTYERLRQICNPAFQVGVMRTNTPPDVCDEQLADCCCNSIAFALAMLCLNCQQNIGTSSGYDAGNFVHDHVVHA</sequence>